<dbReference type="InterPro" id="IPR005905">
    <property type="entry name" value="D_ala_D_ala"/>
</dbReference>
<dbReference type="HAMAP" id="MF_00047">
    <property type="entry name" value="Dala_Dala_lig"/>
    <property type="match status" value="1"/>
</dbReference>
<evidence type="ECO:0000256" key="4">
    <source>
        <dbReference type="ARBA" id="ARBA00004496"/>
    </source>
</evidence>
<proteinExistence type="inferred from homology"/>
<dbReference type="PROSITE" id="PS00844">
    <property type="entry name" value="DALA_DALA_LIGASE_2"/>
    <property type="match status" value="1"/>
</dbReference>
<dbReference type="PROSITE" id="PS50975">
    <property type="entry name" value="ATP_GRASP"/>
    <property type="match status" value="1"/>
</dbReference>
<dbReference type="InterPro" id="IPR016185">
    <property type="entry name" value="PreATP-grasp_dom_sf"/>
</dbReference>
<dbReference type="SUPFAM" id="SSF52440">
    <property type="entry name" value="PreATP-grasp domain"/>
    <property type="match status" value="1"/>
</dbReference>
<organism evidence="18 19">
    <name type="scientific">Sphingomonas humi</name>
    <dbReference type="NCBI Taxonomy" id="335630"/>
    <lineage>
        <taxon>Bacteria</taxon>
        <taxon>Pseudomonadati</taxon>
        <taxon>Pseudomonadota</taxon>
        <taxon>Alphaproteobacteria</taxon>
        <taxon>Sphingomonadales</taxon>
        <taxon>Sphingomonadaceae</taxon>
        <taxon>Sphingomonas</taxon>
    </lineage>
</organism>
<evidence type="ECO:0000256" key="16">
    <source>
        <dbReference type="PROSITE-ProRule" id="PRU00409"/>
    </source>
</evidence>
<comment type="catalytic activity">
    <reaction evidence="14 15">
        <text>2 D-alanine + ATP = D-alanyl-D-alanine + ADP + phosphate + H(+)</text>
        <dbReference type="Rhea" id="RHEA:11224"/>
        <dbReference type="ChEBI" id="CHEBI:15378"/>
        <dbReference type="ChEBI" id="CHEBI:30616"/>
        <dbReference type="ChEBI" id="CHEBI:43474"/>
        <dbReference type="ChEBI" id="CHEBI:57416"/>
        <dbReference type="ChEBI" id="CHEBI:57822"/>
        <dbReference type="ChEBI" id="CHEBI:456216"/>
        <dbReference type="EC" id="6.3.2.4"/>
    </reaction>
</comment>
<evidence type="ECO:0000256" key="10">
    <source>
        <dbReference type="ARBA" id="ARBA00022840"/>
    </source>
</evidence>
<evidence type="ECO:0000256" key="13">
    <source>
        <dbReference type="ARBA" id="ARBA00023316"/>
    </source>
</evidence>
<dbReference type="Gene3D" id="3.30.1490.20">
    <property type="entry name" value="ATP-grasp fold, A domain"/>
    <property type="match status" value="1"/>
</dbReference>
<evidence type="ECO:0000256" key="12">
    <source>
        <dbReference type="ARBA" id="ARBA00022984"/>
    </source>
</evidence>
<evidence type="ECO:0000259" key="17">
    <source>
        <dbReference type="PROSITE" id="PS50975"/>
    </source>
</evidence>
<keyword evidence="9 16" id="KW-0547">Nucleotide-binding</keyword>
<evidence type="ECO:0000256" key="14">
    <source>
        <dbReference type="ARBA" id="ARBA00047614"/>
    </source>
</evidence>
<dbReference type="EC" id="6.3.2.4" evidence="6 15"/>
<dbReference type="NCBIfam" id="NF002378">
    <property type="entry name" value="PRK01372.1"/>
    <property type="match status" value="1"/>
</dbReference>
<name>A0ABP7RDP1_9SPHN</name>
<gene>
    <name evidence="15" type="primary">ddl</name>
    <name evidence="18" type="ORF">GCM10022211_00820</name>
</gene>
<dbReference type="Pfam" id="PF01820">
    <property type="entry name" value="Dala_Dala_lig_N"/>
    <property type="match status" value="1"/>
</dbReference>
<comment type="cofactor">
    <cofactor evidence="2">
        <name>Mg(2+)</name>
        <dbReference type="ChEBI" id="CHEBI:18420"/>
    </cofactor>
</comment>
<comment type="function">
    <text evidence="3 15">Cell wall formation.</text>
</comment>
<dbReference type="RefSeq" id="WP_344708179.1">
    <property type="nucleotide sequence ID" value="NZ_BAAAZD010000001.1"/>
</dbReference>
<evidence type="ECO:0000256" key="11">
    <source>
        <dbReference type="ARBA" id="ARBA00022960"/>
    </source>
</evidence>
<dbReference type="Gene3D" id="3.40.50.20">
    <property type="match status" value="1"/>
</dbReference>
<keyword evidence="7 15" id="KW-0963">Cytoplasm</keyword>
<comment type="cofactor">
    <cofactor evidence="1">
        <name>Mn(2+)</name>
        <dbReference type="ChEBI" id="CHEBI:29035"/>
    </cofactor>
</comment>
<dbReference type="SUPFAM" id="SSF56059">
    <property type="entry name" value="Glutathione synthetase ATP-binding domain-like"/>
    <property type="match status" value="1"/>
</dbReference>
<comment type="similarity">
    <text evidence="5 15">Belongs to the D-alanine--D-alanine ligase family.</text>
</comment>
<dbReference type="EMBL" id="BAAAZD010000001">
    <property type="protein sequence ID" value="GAA3995970.1"/>
    <property type="molecule type" value="Genomic_DNA"/>
</dbReference>
<dbReference type="PANTHER" id="PTHR23132">
    <property type="entry name" value="D-ALANINE--D-ALANINE LIGASE"/>
    <property type="match status" value="1"/>
</dbReference>
<comment type="subcellular location">
    <subcellularLocation>
        <location evidence="4 15">Cytoplasm</location>
    </subcellularLocation>
</comment>
<keyword evidence="8 15" id="KW-0436">Ligase</keyword>
<dbReference type="PIRSF" id="PIRSF039102">
    <property type="entry name" value="Ddl/VanB"/>
    <property type="match status" value="1"/>
</dbReference>
<dbReference type="InterPro" id="IPR013815">
    <property type="entry name" value="ATP_grasp_subdomain_1"/>
</dbReference>
<evidence type="ECO:0000256" key="3">
    <source>
        <dbReference type="ARBA" id="ARBA00003921"/>
    </source>
</evidence>
<dbReference type="PANTHER" id="PTHR23132:SF23">
    <property type="entry name" value="D-ALANINE--D-ALANINE LIGASE B"/>
    <property type="match status" value="1"/>
</dbReference>
<dbReference type="InterPro" id="IPR011127">
    <property type="entry name" value="Dala_Dala_lig_N"/>
</dbReference>
<feature type="domain" description="ATP-grasp" evidence="17">
    <location>
        <begin position="104"/>
        <end position="304"/>
    </location>
</feature>
<reference evidence="19" key="1">
    <citation type="journal article" date="2019" name="Int. J. Syst. Evol. Microbiol.">
        <title>The Global Catalogue of Microorganisms (GCM) 10K type strain sequencing project: providing services to taxonomists for standard genome sequencing and annotation.</title>
        <authorList>
            <consortium name="The Broad Institute Genomics Platform"/>
            <consortium name="The Broad Institute Genome Sequencing Center for Infectious Disease"/>
            <person name="Wu L."/>
            <person name="Ma J."/>
        </authorList>
    </citation>
    <scope>NUCLEOTIDE SEQUENCE [LARGE SCALE GENOMIC DNA]</scope>
    <source>
        <strain evidence="19">JCM 16603</strain>
    </source>
</reference>
<dbReference type="NCBIfam" id="TIGR01205">
    <property type="entry name" value="D_ala_D_alaTIGR"/>
    <property type="match status" value="1"/>
</dbReference>
<evidence type="ECO:0000313" key="19">
    <source>
        <dbReference type="Proteomes" id="UP001501310"/>
    </source>
</evidence>
<dbReference type="InterPro" id="IPR011761">
    <property type="entry name" value="ATP-grasp"/>
</dbReference>
<keyword evidence="11 15" id="KW-0133">Cell shape</keyword>
<dbReference type="Proteomes" id="UP001501310">
    <property type="component" value="Unassembled WGS sequence"/>
</dbReference>
<dbReference type="PROSITE" id="PS00843">
    <property type="entry name" value="DALA_DALA_LIGASE_1"/>
    <property type="match status" value="1"/>
</dbReference>
<dbReference type="GO" id="GO:0016874">
    <property type="term" value="F:ligase activity"/>
    <property type="evidence" value="ECO:0007669"/>
    <property type="project" value="UniProtKB-KW"/>
</dbReference>
<evidence type="ECO:0000256" key="8">
    <source>
        <dbReference type="ARBA" id="ARBA00022598"/>
    </source>
</evidence>
<evidence type="ECO:0000256" key="7">
    <source>
        <dbReference type="ARBA" id="ARBA00022490"/>
    </source>
</evidence>
<evidence type="ECO:0000256" key="1">
    <source>
        <dbReference type="ARBA" id="ARBA00001936"/>
    </source>
</evidence>
<evidence type="ECO:0000256" key="5">
    <source>
        <dbReference type="ARBA" id="ARBA00010871"/>
    </source>
</evidence>
<sequence>MNRDLHVVVLMGGWSSEREVSLMSGKGVAEALRERGWNRVTGVDMDRNVARVLEELRPDIVFNALHGHPGEDGTVQGMLDLMGIPYTHSGLSTSAIAIDKELTKLLLVPAGVRMPKGTMVRSETLFERDPIPRPYVLKPVNEGSSVGVAIVTDESNYGNPIGRDTAGPWNDFDELLAEPFVAGHELTVAVLGDEALCVTELKPRQGFYDFDSKYTDGMTEHVCPAQIPDEIAQAMLDMALTAHRVLGCKGASRSDFRWDDAHGDKGIYLLETNTQPGMTPLSLVPEQARQRGISYGELVERIIAEALQ</sequence>
<comment type="caution">
    <text evidence="18">The sequence shown here is derived from an EMBL/GenBank/DDBJ whole genome shotgun (WGS) entry which is preliminary data.</text>
</comment>
<dbReference type="Gene3D" id="3.30.470.20">
    <property type="entry name" value="ATP-grasp fold, B domain"/>
    <property type="match status" value="1"/>
</dbReference>
<evidence type="ECO:0000256" key="6">
    <source>
        <dbReference type="ARBA" id="ARBA00012216"/>
    </source>
</evidence>
<dbReference type="InterPro" id="IPR011095">
    <property type="entry name" value="Dala_Dala_lig_C"/>
</dbReference>
<keyword evidence="12 15" id="KW-0573">Peptidoglycan synthesis</keyword>
<comment type="pathway">
    <text evidence="15">Cell wall biogenesis; peptidoglycan biosynthesis.</text>
</comment>
<keyword evidence="13 15" id="KW-0961">Cell wall biogenesis/degradation</keyword>
<keyword evidence="19" id="KW-1185">Reference proteome</keyword>
<accession>A0ABP7RDP1</accession>
<keyword evidence="10 16" id="KW-0067">ATP-binding</keyword>
<evidence type="ECO:0000256" key="2">
    <source>
        <dbReference type="ARBA" id="ARBA00001946"/>
    </source>
</evidence>
<evidence type="ECO:0000256" key="15">
    <source>
        <dbReference type="HAMAP-Rule" id="MF_00047"/>
    </source>
</evidence>
<dbReference type="Pfam" id="PF07478">
    <property type="entry name" value="Dala_Dala_lig_C"/>
    <property type="match status" value="1"/>
</dbReference>
<protein>
    <recommendedName>
        <fullName evidence="6 15">D-alanine--D-alanine ligase</fullName>
        <ecNumber evidence="6 15">6.3.2.4</ecNumber>
    </recommendedName>
    <alternativeName>
        <fullName evidence="15">D-Ala-D-Ala ligase</fullName>
    </alternativeName>
    <alternativeName>
        <fullName evidence="15">D-alanylalanine synthetase</fullName>
    </alternativeName>
</protein>
<evidence type="ECO:0000313" key="18">
    <source>
        <dbReference type="EMBL" id="GAA3995970.1"/>
    </source>
</evidence>
<evidence type="ECO:0000256" key="9">
    <source>
        <dbReference type="ARBA" id="ARBA00022741"/>
    </source>
</evidence>
<dbReference type="InterPro" id="IPR000291">
    <property type="entry name" value="D-Ala_lig_Van_CS"/>
</dbReference>